<dbReference type="SUPFAM" id="SSF47413">
    <property type="entry name" value="lambda repressor-like DNA-binding domains"/>
    <property type="match status" value="1"/>
</dbReference>
<keyword evidence="4" id="KW-0804">Transcription</keyword>
<dbReference type="Pfam" id="PF00356">
    <property type="entry name" value="LacI"/>
    <property type="match status" value="1"/>
</dbReference>
<dbReference type="InterPro" id="IPR010982">
    <property type="entry name" value="Lambda_DNA-bd_dom_sf"/>
</dbReference>
<sequence length="350" mass="37961">MYKNQRNLMSEKVSSRKQQVRAEDVARHAGVSRVSVSRTFTPGASVSAATRAKVLKSAEILGYRVNRLASSLNRSESGIVALIAAEIDTPHRSAMIAELSDKLQAAGKVTMLINTSGYEERVKDALLQAISFRTEAAIILSGAPDPSLADTCFSNGMKLVLINREEDFPGSLQIGPDNRAAGKTALKALLRAGCKRIALANSANATWSILERQKGFVDAADEAGVEVLSEVGGLTSYQAGLELGTALLDREDRPDGIFCTTDLIACGVIDAARQRFGLRTPDDLSVIGFDDIAQAEWEGYDLTTFAQPTDQIIEKCLEWCTTEQPETETVKLPAKFVWRNSVQKARIPLK</sequence>
<evidence type="ECO:0000313" key="8">
    <source>
        <dbReference type="Proteomes" id="UP000183371"/>
    </source>
</evidence>
<evidence type="ECO:0000259" key="6">
    <source>
        <dbReference type="PROSITE" id="PS50932"/>
    </source>
</evidence>
<dbReference type="PROSITE" id="PS50932">
    <property type="entry name" value="HTH_LACI_2"/>
    <property type="match status" value="1"/>
</dbReference>
<proteinExistence type="predicted"/>
<dbReference type="GO" id="GO:0003700">
    <property type="term" value="F:DNA-binding transcription factor activity"/>
    <property type="evidence" value="ECO:0007669"/>
    <property type="project" value="TreeGrafter"/>
</dbReference>
<evidence type="ECO:0000256" key="2">
    <source>
        <dbReference type="ARBA" id="ARBA00023015"/>
    </source>
</evidence>
<dbReference type="SMART" id="SM00354">
    <property type="entry name" value="HTH_LACI"/>
    <property type="match status" value="1"/>
</dbReference>
<keyword evidence="8" id="KW-1185">Reference proteome</keyword>
<feature type="region of interest" description="Disordered" evidence="5">
    <location>
        <begin position="1"/>
        <end position="24"/>
    </location>
</feature>
<dbReference type="InterPro" id="IPR046335">
    <property type="entry name" value="LacI/GalR-like_sensor"/>
</dbReference>
<dbReference type="CDD" id="cd06278">
    <property type="entry name" value="PBP1_LacI-like"/>
    <property type="match status" value="1"/>
</dbReference>
<keyword evidence="2" id="KW-0805">Transcription regulation</keyword>
<evidence type="ECO:0000256" key="1">
    <source>
        <dbReference type="ARBA" id="ARBA00022491"/>
    </source>
</evidence>
<dbReference type="EMBL" id="FPBD01000008">
    <property type="protein sequence ID" value="SFU10625.1"/>
    <property type="molecule type" value="Genomic_DNA"/>
</dbReference>
<feature type="domain" description="HTH lacI-type" evidence="6">
    <location>
        <begin position="20"/>
        <end position="74"/>
    </location>
</feature>
<evidence type="ECO:0000256" key="4">
    <source>
        <dbReference type="ARBA" id="ARBA00023163"/>
    </source>
</evidence>
<dbReference type="SUPFAM" id="SSF53822">
    <property type="entry name" value="Periplasmic binding protein-like I"/>
    <property type="match status" value="1"/>
</dbReference>
<dbReference type="GO" id="GO:0000976">
    <property type="term" value="F:transcription cis-regulatory region binding"/>
    <property type="evidence" value="ECO:0007669"/>
    <property type="project" value="TreeGrafter"/>
</dbReference>
<keyword evidence="1" id="KW-0678">Repressor</keyword>
<gene>
    <name evidence="7" type="ORF">SAMN05444141_108319</name>
</gene>
<protein>
    <submittedName>
        <fullName evidence="7">Transcriptional regulator, LacI family</fullName>
    </submittedName>
</protein>
<dbReference type="InterPro" id="IPR000843">
    <property type="entry name" value="HTH_LacI"/>
</dbReference>
<evidence type="ECO:0000256" key="5">
    <source>
        <dbReference type="SAM" id="MobiDB-lite"/>
    </source>
</evidence>
<evidence type="ECO:0000313" key="7">
    <source>
        <dbReference type="EMBL" id="SFU10625.1"/>
    </source>
</evidence>
<dbReference type="AlphaFoldDB" id="A0A1I7DGA0"/>
<dbReference type="PANTHER" id="PTHR30146">
    <property type="entry name" value="LACI-RELATED TRANSCRIPTIONAL REPRESSOR"/>
    <property type="match status" value="1"/>
</dbReference>
<dbReference type="InterPro" id="IPR028082">
    <property type="entry name" value="Peripla_BP_I"/>
</dbReference>
<keyword evidence="3" id="KW-0238">DNA-binding</keyword>
<dbReference type="Gene3D" id="3.40.50.2300">
    <property type="match status" value="2"/>
</dbReference>
<evidence type="ECO:0000256" key="3">
    <source>
        <dbReference type="ARBA" id="ARBA00023125"/>
    </source>
</evidence>
<dbReference type="Gene3D" id="1.10.260.40">
    <property type="entry name" value="lambda repressor-like DNA-binding domains"/>
    <property type="match status" value="1"/>
</dbReference>
<reference evidence="8" key="1">
    <citation type="submission" date="2016-10" db="EMBL/GenBank/DDBJ databases">
        <authorList>
            <person name="Varghese N."/>
            <person name="Submissions S."/>
        </authorList>
    </citation>
    <scope>NUCLEOTIDE SEQUENCE [LARGE SCALE GENOMIC DNA]</scope>
    <source>
        <strain evidence="8">DSM 17465</strain>
    </source>
</reference>
<dbReference type="PANTHER" id="PTHR30146:SF95">
    <property type="entry name" value="RIBOSE OPERON REPRESSOR"/>
    <property type="match status" value="1"/>
</dbReference>
<dbReference type="Proteomes" id="UP000183371">
    <property type="component" value="Unassembled WGS sequence"/>
</dbReference>
<accession>A0A1I7DGA0</accession>
<dbReference type="CDD" id="cd01392">
    <property type="entry name" value="HTH_LacI"/>
    <property type="match status" value="1"/>
</dbReference>
<organism evidence="7 8">
    <name type="scientific">Pseudovibrio denitrificans</name>
    <dbReference type="NCBI Taxonomy" id="258256"/>
    <lineage>
        <taxon>Bacteria</taxon>
        <taxon>Pseudomonadati</taxon>
        <taxon>Pseudomonadota</taxon>
        <taxon>Alphaproteobacteria</taxon>
        <taxon>Hyphomicrobiales</taxon>
        <taxon>Stappiaceae</taxon>
        <taxon>Pseudovibrio</taxon>
    </lineage>
</organism>
<name>A0A1I7DGA0_9HYPH</name>
<dbReference type="Pfam" id="PF13377">
    <property type="entry name" value="Peripla_BP_3"/>
    <property type="match status" value="1"/>
</dbReference>